<dbReference type="PROSITE" id="PS50043">
    <property type="entry name" value="HTH_LUXR_2"/>
    <property type="match status" value="1"/>
</dbReference>
<evidence type="ECO:0000256" key="2">
    <source>
        <dbReference type="ARBA" id="ARBA00023125"/>
    </source>
</evidence>
<evidence type="ECO:0000313" key="6">
    <source>
        <dbReference type="Proteomes" id="UP000217215"/>
    </source>
</evidence>
<dbReference type="InterPro" id="IPR016032">
    <property type="entry name" value="Sig_transdc_resp-reg_C-effctor"/>
</dbReference>
<dbReference type="RefSeq" id="WP_095673209.1">
    <property type="nucleotide sequence ID" value="NZ_CP016773.1"/>
</dbReference>
<feature type="domain" description="HTH luxR-type" evidence="4">
    <location>
        <begin position="801"/>
        <end position="866"/>
    </location>
</feature>
<proteinExistence type="predicted"/>
<dbReference type="PRINTS" id="PR00038">
    <property type="entry name" value="HTHLUXR"/>
</dbReference>
<dbReference type="InterPro" id="IPR000792">
    <property type="entry name" value="Tscrpt_reg_LuxR_C"/>
</dbReference>
<dbReference type="Gene3D" id="3.40.50.300">
    <property type="entry name" value="P-loop containing nucleotide triphosphate hydrolases"/>
    <property type="match status" value="1"/>
</dbReference>
<dbReference type="SMART" id="SM00421">
    <property type="entry name" value="HTH_LUXR"/>
    <property type="match status" value="1"/>
</dbReference>
<evidence type="ECO:0000256" key="3">
    <source>
        <dbReference type="ARBA" id="ARBA00023163"/>
    </source>
</evidence>
<dbReference type="Pfam" id="PF00196">
    <property type="entry name" value="GerE"/>
    <property type="match status" value="1"/>
</dbReference>
<dbReference type="InterPro" id="IPR059106">
    <property type="entry name" value="WHD_MalT"/>
</dbReference>
<dbReference type="EMBL" id="CP016773">
    <property type="protein sequence ID" value="ASY15615.1"/>
    <property type="molecule type" value="Genomic_DNA"/>
</dbReference>
<evidence type="ECO:0000256" key="1">
    <source>
        <dbReference type="ARBA" id="ARBA00023015"/>
    </source>
</evidence>
<organism evidence="5 6">
    <name type="scientific">Candidatus Planktophila sulfonica</name>
    <dbReference type="NCBI Taxonomy" id="1884904"/>
    <lineage>
        <taxon>Bacteria</taxon>
        <taxon>Bacillati</taxon>
        <taxon>Actinomycetota</taxon>
        <taxon>Actinomycetes</taxon>
        <taxon>Candidatus Nanopelagicales</taxon>
        <taxon>Candidatus Nanopelagicaceae</taxon>
        <taxon>Candidatus Planktophila</taxon>
    </lineage>
</organism>
<dbReference type="PANTHER" id="PTHR44688:SF16">
    <property type="entry name" value="DNA-BINDING TRANSCRIPTIONAL ACTIVATOR DEVR_DOSR"/>
    <property type="match status" value="1"/>
</dbReference>
<sequence>MATAKGEAAEFEVAPGVTLSRTLIPTLPPNYLSRKHLFPLLDNSSPSTTVVIAPAGYGKTSVVAEWALAHRDRVIWLTITESDSLEDMAALFIQATRNILPGFAPWFEGEASVRPVEVVRRWGNELLATGKDYIFIIDNLREHTNRDVDIASRLVEQFPKNIQFVTIRRDSLETVYATFASRGALSVVTANDLQFSDNEIATLAAMHKLDYEDSEIRQSLEGAHGWPAAVSMLVYQISKNKKPVDFEKLVSSQSEPLRALASSVINSLDDQTRSLITSLAVVQEFTHEMAEVILGDDYSYDGINQIALDGNYFTQTGSPEQSFEFSTLVREVLLTELRKDKYKKMRIHSALLAFHENRNEPNLALEHAYLAGDFEKVAEIFPDAARILQSTGRGRELIRWSIFAGDNSELGLLKRATVELAGRLANQEYDSVFSMIDQMNFDAQGTVLEGFIKQLTYGSRAYVEMALGRFDEFDQSYAIAMANNEGPITFGIEEQIGLLRLAAMKSFILDETESVEALYEEAKALANKSKLPNNHLLLSSMNAMALFQRGDYRRAYEAASVTYSQFTKRGYVGIFGPLDSMFIIARCHLEFARPREAFEVFGQIRNLGEQWQQWAWHFFADGYFARDLVMRGMVTEALDNIKRARERASEIEFSEGLVSIIDLSELFIRFTVKDNERLGALLERAPKLRFVQQIKLAYDERMGKKSVREEVKNLPARTPREKIWKHLADAHEVIDQENLAMKEMKKALEIGATVGAKETFLRQSSEMGNLILKIAGENPTVYLEDLASSVAERIKSDANRPSEFASSLTKRELEVLRHLSTDRPISAIAASLHISLNTMKTHLKNLYRKMEVDGRVSAVEKAKAHFIL</sequence>
<dbReference type="KEGG" id="psuf:A1sIA56_01555"/>
<dbReference type="Pfam" id="PF25873">
    <property type="entry name" value="WHD_MalT"/>
    <property type="match status" value="1"/>
</dbReference>
<dbReference type="GO" id="GO:0006355">
    <property type="term" value="P:regulation of DNA-templated transcription"/>
    <property type="evidence" value="ECO:0007669"/>
    <property type="project" value="InterPro"/>
</dbReference>
<dbReference type="GO" id="GO:0003677">
    <property type="term" value="F:DNA binding"/>
    <property type="evidence" value="ECO:0007669"/>
    <property type="project" value="UniProtKB-KW"/>
</dbReference>
<keyword evidence="3" id="KW-0804">Transcription</keyword>
<evidence type="ECO:0000313" key="5">
    <source>
        <dbReference type="EMBL" id="ASY15615.1"/>
    </source>
</evidence>
<dbReference type="PANTHER" id="PTHR44688">
    <property type="entry name" value="DNA-BINDING TRANSCRIPTIONAL ACTIVATOR DEVR_DOSR"/>
    <property type="match status" value="1"/>
</dbReference>
<gene>
    <name evidence="5" type="ORF">A1sIA56_01555</name>
</gene>
<keyword evidence="6" id="KW-1185">Reference proteome</keyword>
<evidence type="ECO:0000259" key="4">
    <source>
        <dbReference type="PROSITE" id="PS50043"/>
    </source>
</evidence>
<protein>
    <submittedName>
        <fullName evidence="5">LuxR family transcriptional regulator, maltose regulon positive regulatory protein</fullName>
    </submittedName>
</protein>
<name>A0A249KFX6_9ACTN</name>
<dbReference type="Proteomes" id="UP000217215">
    <property type="component" value="Chromosome"/>
</dbReference>
<dbReference type="InterPro" id="IPR011990">
    <property type="entry name" value="TPR-like_helical_dom_sf"/>
</dbReference>
<dbReference type="OrthoDB" id="134985at2"/>
<dbReference type="Gene3D" id="1.10.10.10">
    <property type="entry name" value="Winged helix-like DNA-binding domain superfamily/Winged helix DNA-binding domain"/>
    <property type="match status" value="1"/>
</dbReference>
<dbReference type="InterPro" id="IPR027417">
    <property type="entry name" value="P-loop_NTPase"/>
</dbReference>
<keyword evidence="1" id="KW-0805">Transcription regulation</keyword>
<dbReference type="SUPFAM" id="SSF46894">
    <property type="entry name" value="C-terminal effector domain of the bipartite response regulators"/>
    <property type="match status" value="1"/>
</dbReference>
<reference evidence="5 6" key="1">
    <citation type="submission" date="2016-07" db="EMBL/GenBank/DDBJ databases">
        <title>High microdiversification within the ubiquitous acI lineage of Actinobacteria.</title>
        <authorList>
            <person name="Neuenschwander S.M."/>
            <person name="Salcher M."/>
            <person name="Ghai R."/>
            <person name="Pernthaler J."/>
        </authorList>
    </citation>
    <scope>NUCLEOTIDE SEQUENCE [LARGE SCALE GENOMIC DNA]</scope>
    <source>
        <strain evidence="5">MMS-IA-56</strain>
    </source>
</reference>
<keyword evidence="2" id="KW-0238">DNA-binding</keyword>
<dbReference type="Gene3D" id="1.25.40.10">
    <property type="entry name" value="Tetratricopeptide repeat domain"/>
    <property type="match status" value="1"/>
</dbReference>
<dbReference type="AlphaFoldDB" id="A0A249KFX6"/>
<dbReference type="CDD" id="cd06170">
    <property type="entry name" value="LuxR_C_like"/>
    <property type="match status" value="1"/>
</dbReference>
<accession>A0A249KFX6</accession>
<dbReference type="SUPFAM" id="SSF52540">
    <property type="entry name" value="P-loop containing nucleoside triphosphate hydrolases"/>
    <property type="match status" value="1"/>
</dbReference>
<dbReference type="InterPro" id="IPR036388">
    <property type="entry name" value="WH-like_DNA-bd_sf"/>
</dbReference>